<dbReference type="AlphaFoldDB" id="A0A7H0EXX7"/>
<evidence type="ECO:0000313" key="3">
    <source>
        <dbReference type="Proteomes" id="UP000516013"/>
    </source>
</evidence>
<dbReference type="KEGG" id="ccur:IAR63_12115"/>
<keyword evidence="3" id="KW-1185">Reference proteome</keyword>
<keyword evidence="1" id="KW-0472">Membrane</keyword>
<name>A0A7H0EXX7_9CYAN</name>
<protein>
    <submittedName>
        <fullName evidence="2">Uncharacterized protein</fullName>
    </submittedName>
</protein>
<dbReference type="EMBL" id="CP060822">
    <property type="protein sequence ID" value="QNP28643.1"/>
    <property type="molecule type" value="Genomic_DNA"/>
</dbReference>
<gene>
    <name evidence="2" type="ORF">IAR63_12115</name>
</gene>
<keyword evidence="1" id="KW-1133">Transmembrane helix</keyword>
<keyword evidence="1" id="KW-0812">Transmembrane</keyword>
<evidence type="ECO:0000256" key="1">
    <source>
        <dbReference type="SAM" id="Phobius"/>
    </source>
</evidence>
<proteinExistence type="predicted"/>
<accession>A0A7H0EXX7</accession>
<feature type="transmembrane region" description="Helical" evidence="1">
    <location>
        <begin position="21"/>
        <end position="41"/>
    </location>
</feature>
<evidence type="ECO:0000313" key="2">
    <source>
        <dbReference type="EMBL" id="QNP28643.1"/>
    </source>
</evidence>
<reference evidence="2 3" key="1">
    <citation type="submission" date="2020-08" db="EMBL/GenBank/DDBJ databases">
        <title>Complete genome sequence of Raphidiopsis curvispora isolated from drinking water reservoir in South Korea.</title>
        <authorList>
            <person name="Jeong J."/>
        </authorList>
    </citation>
    <scope>NUCLEOTIDE SEQUENCE [LARGE SCALE GENOMIC DNA]</scope>
    <source>
        <strain evidence="2 3">GIHE-G1</strain>
    </source>
</reference>
<dbReference type="Proteomes" id="UP000516013">
    <property type="component" value="Chromosome"/>
</dbReference>
<dbReference type="RefSeq" id="WP_057177247.1">
    <property type="nucleotide sequence ID" value="NZ_CP060822.1"/>
</dbReference>
<organism evidence="2 3">
    <name type="scientific">Cylindrospermopsis curvispora GIHE-G1</name>
    <dbReference type="NCBI Taxonomy" id="2666332"/>
    <lineage>
        <taxon>Bacteria</taxon>
        <taxon>Bacillati</taxon>
        <taxon>Cyanobacteriota</taxon>
        <taxon>Cyanophyceae</taxon>
        <taxon>Nostocales</taxon>
        <taxon>Aphanizomenonaceae</taxon>
        <taxon>Cylindrospermopsis</taxon>
    </lineage>
</organism>
<sequence length="62" mass="6700">MDSNGPSTNLSNTYSQRVADIVGTVIALLTLIMPVLIISHYSSAEVQNPPQPVIYNLTTDKP</sequence>